<keyword evidence="5" id="KW-0503">Monooxygenase</keyword>
<reference evidence="6 7" key="1">
    <citation type="journal article" date="2025" name="Microbiol. Resour. Announc.">
        <title>Draft genome sequences for Neonectria magnoliae and Neonectria punicea, canker pathogens of Liriodendron tulipifera and Acer saccharum in West Virginia.</title>
        <authorList>
            <person name="Petronek H.M."/>
            <person name="Kasson M.T."/>
            <person name="Metheny A.M."/>
            <person name="Stauder C.M."/>
            <person name="Lovett B."/>
            <person name="Lynch S.C."/>
            <person name="Garnas J.R."/>
            <person name="Kasson L.R."/>
            <person name="Stajich J.E."/>
        </authorList>
    </citation>
    <scope>NUCLEOTIDE SEQUENCE [LARGE SCALE GENOMIC DNA]</scope>
    <source>
        <strain evidence="6 7">NRRL 64651</strain>
    </source>
</reference>
<comment type="cofactor">
    <cofactor evidence="1">
        <name>FAD</name>
        <dbReference type="ChEBI" id="CHEBI:57692"/>
    </cofactor>
</comment>
<dbReference type="PANTHER" id="PTHR43872">
    <property type="entry name" value="MONOOXYGENASE, PUTATIVE (AFU_ORTHOLOGUE AFUA_8G02570)-RELATED"/>
    <property type="match status" value="1"/>
</dbReference>
<evidence type="ECO:0000256" key="1">
    <source>
        <dbReference type="ARBA" id="ARBA00001974"/>
    </source>
</evidence>
<dbReference type="Proteomes" id="UP001498421">
    <property type="component" value="Unassembled WGS sequence"/>
</dbReference>
<sequence length="498" mass="55927">MSPSALDMADPVEHHDIVVLGAGLSGINTAHILRESLPHRPFTVLEARPVLGGTWSFFRYPGFRSDSFMTSFGFKWHPWRHSHKMALATEIVEYLEEAVDAAGLRDTIRFGHRLVGCEWRTDEQNWRLDVDVDGERKVFTANFLISCMGYYAYDKAFPTVIPGLDSFEGQTIHPQWWPEDLDYANKRMIIVGSGATAITIVPSLAEKAGMVTMLQRSPSFVVSRSTTSGLEAFLRIFLPLAWVHWFAWWKDTAYEVFITQFLLAFPGVGRFFINKSTKEAVPKDLDIGVHFNPSYNPFQQRLCMCPEGDFFKALHRDNVELVTDVIETVTADGILLKSGRKLTADIIVTATGLYFQLMGGITPLVDGQPVDAGSKYTWRGCMLESLPNSAFIMGYVTQSWTPGADIMAKTVVRILKQMERTGSTTVMPVMEDPKGKPRKLAISTTANYFLKAADRIPKVTGEGVWYGRTNLAVDMWAWLFGSVTDGLLYGRRESKKET</sequence>
<keyword evidence="7" id="KW-1185">Reference proteome</keyword>
<dbReference type="Gene3D" id="3.50.50.60">
    <property type="entry name" value="FAD/NAD(P)-binding domain"/>
    <property type="match status" value="1"/>
</dbReference>
<dbReference type="Pfam" id="PF13450">
    <property type="entry name" value="NAD_binding_8"/>
    <property type="match status" value="1"/>
</dbReference>
<evidence type="ECO:0000256" key="4">
    <source>
        <dbReference type="ARBA" id="ARBA00023002"/>
    </source>
</evidence>
<dbReference type="EMBL" id="JAZAVK010000022">
    <property type="protein sequence ID" value="KAK7430184.1"/>
    <property type="molecule type" value="Genomic_DNA"/>
</dbReference>
<gene>
    <name evidence="6" type="ORF">QQZ08_003369</name>
</gene>
<dbReference type="PANTHER" id="PTHR43872:SF1">
    <property type="entry name" value="MONOOXYGENASE, PUTATIVE (AFU_ORTHOLOGUE AFUA_8G02570)-RELATED"/>
    <property type="match status" value="1"/>
</dbReference>
<dbReference type="InterPro" id="IPR020946">
    <property type="entry name" value="Flavin_mOase-like"/>
</dbReference>
<keyword evidence="2" id="KW-0285">Flavoprotein</keyword>
<proteinExistence type="predicted"/>
<evidence type="ECO:0000256" key="3">
    <source>
        <dbReference type="ARBA" id="ARBA00022827"/>
    </source>
</evidence>
<evidence type="ECO:0000313" key="7">
    <source>
        <dbReference type="Proteomes" id="UP001498421"/>
    </source>
</evidence>
<dbReference type="SUPFAM" id="SSF51905">
    <property type="entry name" value="FAD/NAD(P)-binding domain"/>
    <property type="match status" value="1"/>
</dbReference>
<organism evidence="6 7">
    <name type="scientific">Neonectria magnoliae</name>
    <dbReference type="NCBI Taxonomy" id="2732573"/>
    <lineage>
        <taxon>Eukaryota</taxon>
        <taxon>Fungi</taxon>
        <taxon>Dikarya</taxon>
        <taxon>Ascomycota</taxon>
        <taxon>Pezizomycotina</taxon>
        <taxon>Sordariomycetes</taxon>
        <taxon>Hypocreomycetidae</taxon>
        <taxon>Hypocreales</taxon>
        <taxon>Nectriaceae</taxon>
        <taxon>Neonectria</taxon>
    </lineage>
</organism>
<name>A0ABR1IAC9_9HYPO</name>
<dbReference type="InterPro" id="IPR036188">
    <property type="entry name" value="FAD/NAD-bd_sf"/>
</dbReference>
<dbReference type="Pfam" id="PF00743">
    <property type="entry name" value="FMO-like"/>
    <property type="match status" value="1"/>
</dbReference>
<protein>
    <recommendedName>
        <fullName evidence="8">FAD-containing monooxygenase EthA</fullName>
    </recommendedName>
</protein>
<comment type="caution">
    <text evidence="6">The sequence shown here is derived from an EMBL/GenBank/DDBJ whole genome shotgun (WGS) entry which is preliminary data.</text>
</comment>
<evidence type="ECO:0000313" key="6">
    <source>
        <dbReference type="EMBL" id="KAK7430184.1"/>
    </source>
</evidence>
<evidence type="ECO:0000256" key="2">
    <source>
        <dbReference type="ARBA" id="ARBA00022630"/>
    </source>
</evidence>
<dbReference type="InterPro" id="IPR051820">
    <property type="entry name" value="FAD-binding_MO"/>
</dbReference>
<evidence type="ECO:0000256" key="5">
    <source>
        <dbReference type="ARBA" id="ARBA00023033"/>
    </source>
</evidence>
<evidence type="ECO:0008006" key="8">
    <source>
        <dbReference type="Google" id="ProtNLM"/>
    </source>
</evidence>
<accession>A0ABR1IAC9</accession>
<keyword evidence="4" id="KW-0560">Oxidoreductase</keyword>
<keyword evidence="3" id="KW-0274">FAD</keyword>